<feature type="transmembrane region" description="Helical" evidence="8">
    <location>
        <begin position="18"/>
        <end position="38"/>
    </location>
</feature>
<dbReference type="GO" id="GO:0005886">
    <property type="term" value="C:plasma membrane"/>
    <property type="evidence" value="ECO:0007669"/>
    <property type="project" value="UniProtKB-SubCell"/>
</dbReference>
<proteinExistence type="inferred from homology"/>
<sequence>MDKERDVEALGGSAPSPLVATAAWLGFVYLLLPSLIIIPMSFGDTREIVFPPATYTLDLYREYFTNPTWTGSTIQSIRIAVIATLAGLALGTSAAYGIVRGSFRGKVLLGALLLSPFFVPAVVKALGFYIYFAALGIQGTTLSVVLGHTLFVTPYVMIVMMAALRNVDAQIEAAGMIMGASRIYVFRKVTLPMLRNALIAAGLFAFLMSFDEMIIAFFLSGFGTATLPVKMYESIVHEVSPVLSAISALLTFLALVICLAVTALSGRSGRQPSH</sequence>
<feature type="transmembrane region" description="Helical" evidence="8">
    <location>
        <begin position="144"/>
        <end position="163"/>
    </location>
</feature>
<dbReference type="PANTHER" id="PTHR43357">
    <property type="entry name" value="INNER MEMBRANE ABC TRANSPORTER PERMEASE PROTEIN YDCV"/>
    <property type="match status" value="1"/>
</dbReference>
<keyword evidence="5 8" id="KW-0812">Transmembrane</keyword>
<gene>
    <name evidence="10" type="ordered locus">Meso_2370</name>
</gene>
<feature type="domain" description="ABC transmembrane type-1" evidence="9">
    <location>
        <begin position="73"/>
        <end position="261"/>
    </location>
</feature>
<evidence type="ECO:0000259" key="9">
    <source>
        <dbReference type="PROSITE" id="PS50928"/>
    </source>
</evidence>
<feature type="transmembrane region" description="Helical" evidence="8">
    <location>
        <begin position="197"/>
        <end position="222"/>
    </location>
</feature>
<dbReference type="GO" id="GO:0055085">
    <property type="term" value="P:transmembrane transport"/>
    <property type="evidence" value="ECO:0007669"/>
    <property type="project" value="InterPro"/>
</dbReference>
<organism evidence="10">
    <name type="scientific">Chelativorans sp. (strain BNC1)</name>
    <dbReference type="NCBI Taxonomy" id="266779"/>
    <lineage>
        <taxon>Bacteria</taxon>
        <taxon>Pseudomonadati</taxon>
        <taxon>Pseudomonadota</taxon>
        <taxon>Alphaproteobacteria</taxon>
        <taxon>Hyphomicrobiales</taxon>
        <taxon>Phyllobacteriaceae</taxon>
        <taxon>Chelativorans</taxon>
    </lineage>
</organism>
<evidence type="ECO:0000313" key="10">
    <source>
        <dbReference type="EMBL" id="ABG63756.1"/>
    </source>
</evidence>
<evidence type="ECO:0000256" key="7">
    <source>
        <dbReference type="ARBA" id="ARBA00023136"/>
    </source>
</evidence>
<dbReference type="InterPro" id="IPR035906">
    <property type="entry name" value="MetI-like_sf"/>
</dbReference>
<evidence type="ECO:0000256" key="3">
    <source>
        <dbReference type="ARBA" id="ARBA00022475"/>
    </source>
</evidence>
<accession>Q11FR9</accession>
<dbReference type="Gene3D" id="1.10.3720.10">
    <property type="entry name" value="MetI-like"/>
    <property type="match status" value="1"/>
</dbReference>
<feature type="transmembrane region" description="Helical" evidence="8">
    <location>
        <begin position="79"/>
        <end position="99"/>
    </location>
</feature>
<keyword evidence="6 8" id="KW-1133">Transmembrane helix</keyword>
<dbReference type="SUPFAM" id="SSF161098">
    <property type="entry name" value="MetI-like"/>
    <property type="match status" value="1"/>
</dbReference>
<dbReference type="KEGG" id="mes:Meso_2370"/>
<dbReference type="eggNOG" id="COG1177">
    <property type="taxonomic scope" value="Bacteria"/>
</dbReference>
<evidence type="ECO:0000256" key="1">
    <source>
        <dbReference type="ARBA" id="ARBA00004429"/>
    </source>
</evidence>
<dbReference type="HOGENOM" id="CLU_016047_3_1_5"/>
<feature type="transmembrane region" description="Helical" evidence="8">
    <location>
        <begin position="169"/>
        <end position="185"/>
    </location>
</feature>
<dbReference type="STRING" id="266779.Meso_2370"/>
<comment type="similarity">
    <text evidence="8">Belongs to the binding-protein-dependent transport system permease family.</text>
</comment>
<dbReference type="CDD" id="cd06261">
    <property type="entry name" value="TM_PBP2"/>
    <property type="match status" value="1"/>
</dbReference>
<evidence type="ECO:0000256" key="4">
    <source>
        <dbReference type="ARBA" id="ARBA00022519"/>
    </source>
</evidence>
<dbReference type="PROSITE" id="PS50928">
    <property type="entry name" value="ABC_TM1"/>
    <property type="match status" value="1"/>
</dbReference>
<evidence type="ECO:0000256" key="2">
    <source>
        <dbReference type="ARBA" id="ARBA00022448"/>
    </source>
</evidence>
<dbReference type="OrthoDB" id="8156137at2"/>
<keyword evidence="3" id="KW-1003">Cell membrane</keyword>
<reference evidence="10" key="1">
    <citation type="submission" date="2006-06" db="EMBL/GenBank/DDBJ databases">
        <title>Complete sequence of chromosome of Chelativorans sp. BNC1.</title>
        <authorList>
            <consortium name="US DOE Joint Genome Institute"/>
            <person name="Copeland A."/>
            <person name="Lucas S."/>
            <person name="Lapidus A."/>
            <person name="Barry K."/>
            <person name="Detter J.C."/>
            <person name="Glavina del Rio T."/>
            <person name="Hammon N."/>
            <person name="Israni S."/>
            <person name="Dalin E."/>
            <person name="Tice H."/>
            <person name="Pitluck S."/>
            <person name="Chertkov O."/>
            <person name="Brettin T."/>
            <person name="Bruce D."/>
            <person name="Han C."/>
            <person name="Tapia R."/>
            <person name="Gilna P."/>
            <person name="Schmutz J."/>
            <person name="Larimer F."/>
            <person name="Land M."/>
            <person name="Hauser L."/>
            <person name="Kyrpides N."/>
            <person name="Mikhailova N."/>
            <person name="Richardson P."/>
        </authorList>
    </citation>
    <scope>NUCLEOTIDE SEQUENCE</scope>
    <source>
        <strain evidence="10">BNC1</strain>
    </source>
</reference>
<evidence type="ECO:0000256" key="5">
    <source>
        <dbReference type="ARBA" id="ARBA00022692"/>
    </source>
</evidence>
<feature type="transmembrane region" description="Helical" evidence="8">
    <location>
        <begin position="242"/>
        <end position="264"/>
    </location>
</feature>
<dbReference type="PANTHER" id="PTHR43357:SF4">
    <property type="entry name" value="INNER MEMBRANE ABC TRANSPORTER PERMEASE PROTEIN YDCV"/>
    <property type="match status" value="1"/>
</dbReference>
<dbReference type="InterPro" id="IPR000515">
    <property type="entry name" value="MetI-like"/>
</dbReference>
<feature type="transmembrane region" description="Helical" evidence="8">
    <location>
        <begin position="111"/>
        <end position="132"/>
    </location>
</feature>
<keyword evidence="2 8" id="KW-0813">Transport</keyword>
<evidence type="ECO:0000256" key="8">
    <source>
        <dbReference type="RuleBase" id="RU363032"/>
    </source>
</evidence>
<dbReference type="Pfam" id="PF00528">
    <property type="entry name" value="BPD_transp_1"/>
    <property type="match status" value="1"/>
</dbReference>
<name>Q11FR9_CHESB</name>
<evidence type="ECO:0000256" key="6">
    <source>
        <dbReference type="ARBA" id="ARBA00022989"/>
    </source>
</evidence>
<keyword evidence="4" id="KW-0997">Cell inner membrane</keyword>
<keyword evidence="7 8" id="KW-0472">Membrane</keyword>
<protein>
    <submittedName>
        <fullName evidence="10">Binding-protein-dependent transport systems inner membrane component</fullName>
    </submittedName>
</protein>
<dbReference type="EMBL" id="CP000390">
    <property type="protein sequence ID" value="ABG63756.1"/>
    <property type="molecule type" value="Genomic_DNA"/>
</dbReference>
<comment type="subcellular location">
    <subcellularLocation>
        <location evidence="1">Cell inner membrane</location>
        <topology evidence="1">Multi-pass membrane protein</topology>
    </subcellularLocation>
    <subcellularLocation>
        <location evidence="8">Cell membrane</location>
        <topology evidence="8">Multi-pass membrane protein</topology>
    </subcellularLocation>
</comment>
<dbReference type="AlphaFoldDB" id="Q11FR9"/>